<keyword evidence="7" id="KW-1185">Reference proteome</keyword>
<comment type="similarity">
    <text evidence="1 4">Belongs to the aldehyde dehydrogenase family.</text>
</comment>
<evidence type="ECO:0000256" key="3">
    <source>
        <dbReference type="PROSITE-ProRule" id="PRU10007"/>
    </source>
</evidence>
<dbReference type="Gene3D" id="3.40.309.10">
    <property type="entry name" value="Aldehyde Dehydrogenase, Chain A, domain 2"/>
    <property type="match status" value="1"/>
</dbReference>
<dbReference type="InterPro" id="IPR016162">
    <property type="entry name" value="Ald_DH_N"/>
</dbReference>
<dbReference type="RefSeq" id="WP_259313516.1">
    <property type="nucleotide sequence ID" value="NZ_CP087164.1"/>
</dbReference>
<dbReference type="SUPFAM" id="SSF53720">
    <property type="entry name" value="ALDH-like"/>
    <property type="match status" value="1"/>
</dbReference>
<dbReference type="EC" id="1.2.1.3" evidence="6"/>
<dbReference type="FunFam" id="3.40.605.10:FF:000007">
    <property type="entry name" value="NAD/NADP-dependent betaine aldehyde dehydrogenase"/>
    <property type="match status" value="1"/>
</dbReference>
<proteinExistence type="inferred from homology"/>
<accession>A0A9E7BYT5</accession>
<dbReference type="Gene3D" id="3.40.605.10">
    <property type="entry name" value="Aldehyde Dehydrogenase, Chain A, domain 1"/>
    <property type="match status" value="1"/>
</dbReference>
<feature type="active site" evidence="3">
    <location>
        <position position="259"/>
    </location>
</feature>
<sequence length="500" mass="52316">MSAAPAASEAPYAPSGAYGLFIGGDEFAGSGEFAAINPSTGTQWATLAEATPGEVDRAVAAAKAAFTGWRRSTLEQRQQVLLALADAIEATPDWPRLLATENGRPIREALGADVPVAAGVLRYYAGIVRTLHGENLAPSDPDMRVFTQREALGVIAAIIPWNSPLISAALKLGPALATGNTVVLKPSEFAAASVVELARRTAGLLPPGVVNVVTGMGPAAGAALVAHRDVAKISFTGGVQTARHIARAAAEHLTPAIFELGGKSAFVICPDADLDAAVQDALSGILAQNGEVCFAASRLFLHAGIRDDFLERMAGAVAGVRIGDALDPATQVGPLVSAGHRERVLGYVERARQEGADVIVGGRERVLEQPLRDGFYMEPAIVDDPTGRTTAAREEIFGPVVVAQSWTDDDEVVARANDSDYGLAAGVWTTDLGRAHRMADRLEAGTVWVNTWFQVPPGQPLGGVKSSGHGREMCAETLLEYSSAKAVSMRLDATRPPAWA</sequence>
<dbReference type="EMBL" id="CP087164">
    <property type="protein sequence ID" value="UGS33824.1"/>
    <property type="molecule type" value="Genomic_DNA"/>
</dbReference>
<organism evidence="6 7">
    <name type="scientific">Capillimicrobium parvum</name>
    <dbReference type="NCBI Taxonomy" id="2884022"/>
    <lineage>
        <taxon>Bacteria</taxon>
        <taxon>Bacillati</taxon>
        <taxon>Actinomycetota</taxon>
        <taxon>Thermoleophilia</taxon>
        <taxon>Solirubrobacterales</taxon>
        <taxon>Capillimicrobiaceae</taxon>
        <taxon>Capillimicrobium</taxon>
    </lineage>
</organism>
<feature type="domain" description="Aldehyde dehydrogenase" evidence="5">
    <location>
        <begin position="31"/>
        <end position="487"/>
    </location>
</feature>
<dbReference type="InterPro" id="IPR016161">
    <property type="entry name" value="Ald_DH/histidinol_DH"/>
</dbReference>
<dbReference type="InterPro" id="IPR029510">
    <property type="entry name" value="Ald_DH_CS_GLU"/>
</dbReference>
<evidence type="ECO:0000313" key="7">
    <source>
        <dbReference type="Proteomes" id="UP001162834"/>
    </source>
</evidence>
<dbReference type="PANTHER" id="PTHR11699">
    <property type="entry name" value="ALDEHYDE DEHYDROGENASE-RELATED"/>
    <property type="match status" value="1"/>
</dbReference>
<dbReference type="KEGG" id="sbae:DSM104329_00189"/>
<dbReference type="PROSITE" id="PS00687">
    <property type="entry name" value="ALDEHYDE_DEHYDR_GLU"/>
    <property type="match status" value="1"/>
</dbReference>
<reference evidence="6" key="1">
    <citation type="journal article" date="2022" name="Int. J. Syst. Evol. Microbiol.">
        <title>Pseudomonas aegrilactucae sp. nov. and Pseudomonas morbosilactucae sp. nov., pathogens causing bacterial rot of lettuce in Japan.</title>
        <authorList>
            <person name="Sawada H."/>
            <person name="Fujikawa T."/>
            <person name="Satou M."/>
        </authorList>
    </citation>
    <scope>NUCLEOTIDE SEQUENCE</scope>
    <source>
        <strain evidence="6">0166_1</strain>
    </source>
</reference>
<dbReference type="AlphaFoldDB" id="A0A9E7BYT5"/>
<evidence type="ECO:0000259" key="5">
    <source>
        <dbReference type="Pfam" id="PF00171"/>
    </source>
</evidence>
<gene>
    <name evidence="6" type="primary">aldA</name>
    <name evidence="6" type="ORF">DSM104329_00189</name>
</gene>
<evidence type="ECO:0000256" key="4">
    <source>
        <dbReference type="RuleBase" id="RU003345"/>
    </source>
</evidence>
<dbReference type="FunFam" id="3.40.309.10:FF:000012">
    <property type="entry name" value="Betaine aldehyde dehydrogenase"/>
    <property type="match status" value="1"/>
</dbReference>
<dbReference type="Proteomes" id="UP001162834">
    <property type="component" value="Chromosome"/>
</dbReference>
<dbReference type="InterPro" id="IPR016163">
    <property type="entry name" value="Ald_DH_C"/>
</dbReference>
<keyword evidence="2 4" id="KW-0560">Oxidoreductase</keyword>
<dbReference type="InterPro" id="IPR015590">
    <property type="entry name" value="Aldehyde_DH_dom"/>
</dbReference>
<evidence type="ECO:0000313" key="6">
    <source>
        <dbReference type="EMBL" id="UGS33824.1"/>
    </source>
</evidence>
<protein>
    <submittedName>
        <fullName evidence="6">Aldehyde dehydrogenase AldA</fullName>
        <ecNumber evidence="6">1.2.1.3</ecNumber>
    </submittedName>
</protein>
<dbReference type="GO" id="GO:0004029">
    <property type="term" value="F:aldehyde dehydrogenase (NAD+) activity"/>
    <property type="evidence" value="ECO:0007669"/>
    <property type="project" value="UniProtKB-EC"/>
</dbReference>
<evidence type="ECO:0000256" key="2">
    <source>
        <dbReference type="ARBA" id="ARBA00023002"/>
    </source>
</evidence>
<dbReference type="Pfam" id="PF00171">
    <property type="entry name" value="Aldedh"/>
    <property type="match status" value="1"/>
</dbReference>
<name>A0A9E7BYT5_9ACTN</name>
<evidence type="ECO:0000256" key="1">
    <source>
        <dbReference type="ARBA" id="ARBA00009986"/>
    </source>
</evidence>